<keyword evidence="6 12" id="KW-0498">Mitosis</keyword>
<dbReference type="PANTHER" id="PTHR14281:SF0">
    <property type="entry name" value="KINETOCHORE PROTEIN SPC25"/>
    <property type="match status" value="1"/>
</dbReference>
<accession>A0ABD0VZM1</accession>
<keyword evidence="9 12" id="KW-0137">Centromere</keyword>
<comment type="subcellular location">
    <subcellularLocation>
        <location evidence="1">Chromosome</location>
        <location evidence="1">Centromere</location>
    </subcellularLocation>
    <subcellularLocation>
        <location evidence="12">Nucleus</location>
    </subcellularLocation>
    <subcellularLocation>
        <location evidence="12">Chromosome</location>
        <location evidence="12">Centromere</location>
        <location evidence="12">Kinetochore</location>
    </subcellularLocation>
</comment>
<evidence type="ECO:0000256" key="2">
    <source>
        <dbReference type="ARBA" id="ARBA00006379"/>
    </source>
</evidence>
<dbReference type="Pfam" id="PF08234">
    <property type="entry name" value="Spindle_Spc25"/>
    <property type="match status" value="1"/>
</dbReference>
<proteinExistence type="inferred from homology"/>
<keyword evidence="4 12" id="KW-0158">Chromosome</keyword>
<keyword evidence="8 12" id="KW-0131">Cell cycle</keyword>
<keyword evidence="12" id="KW-0539">Nucleus</keyword>
<comment type="function">
    <text evidence="10">Acts as a component of the essential kinetochore-associated NDC80 complex, which is required for chromosome segregation and spindle checkpoint activity. Required for kinetochore integrity and the organization of stable microtubule binding sites in the outer plate of the kinetochore. The NDC80 complex synergistically enhances the affinity of the SKA1 complex for microtubules and may allow the NDC80 complex to track depolymerizing microtubules.</text>
</comment>
<dbReference type="AlphaFoldDB" id="A0ABD0VZM1"/>
<dbReference type="GO" id="GO:0000776">
    <property type="term" value="C:kinetochore"/>
    <property type="evidence" value="ECO:0007669"/>
    <property type="project" value="UniProtKB-UniRule"/>
</dbReference>
<dbReference type="Gene3D" id="3.30.457.50">
    <property type="entry name" value="Chromosome segregation protein Spc25"/>
    <property type="match status" value="1"/>
</dbReference>
<evidence type="ECO:0000256" key="12">
    <source>
        <dbReference type="RuleBase" id="RU367150"/>
    </source>
</evidence>
<evidence type="ECO:0000256" key="1">
    <source>
        <dbReference type="ARBA" id="ARBA00004584"/>
    </source>
</evidence>
<evidence type="ECO:0000256" key="3">
    <source>
        <dbReference type="ARBA" id="ARBA00013692"/>
    </source>
</evidence>
<comment type="caution">
    <text evidence="14">The sequence shown here is derived from an EMBL/GenBank/DDBJ whole genome shotgun (WGS) entry which is preliminary data.</text>
</comment>
<comment type="similarity">
    <text evidence="2 12">Belongs to the SPC25 family.</text>
</comment>
<dbReference type="InterPro" id="IPR013255">
    <property type="entry name" value="Spc25_C"/>
</dbReference>
<organism evidence="14 15">
    <name type="scientific">Umbra pygmaea</name>
    <name type="common">Eastern mudminnow</name>
    <dbReference type="NCBI Taxonomy" id="75934"/>
    <lineage>
        <taxon>Eukaryota</taxon>
        <taxon>Metazoa</taxon>
        <taxon>Chordata</taxon>
        <taxon>Craniata</taxon>
        <taxon>Vertebrata</taxon>
        <taxon>Euteleostomi</taxon>
        <taxon>Actinopterygii</taxon>
        <taxon>Neopterygii</taxon>
        <taxon>Teleostei</taxon>
        <taxon>Protacanthopterygii</taxon>
        <taxon>Esociformes</taxon>
        <taxon>Umbridae</taxon>
        <taxon>Umbra</taxon>
    </lineage>
</organism>
<evidence type="ECO:0000259" key="13">
    <source>
        <dbReference type="Pfam" id="PF08234"/>
    </source>
</evidence>
<dbReference type="Proteomes" id="UP001557470">
    <property type="component" value="Unassembled WGS sequence"/>
</dbReference>
<dbReference type="EMBL" id="JAGEUA010000010">
    <property type="protein sequence ID" value="KAL0963812.1"/>
    <property type="molecule type" value="Genomic_DNA"/>
</dbReference>
<evidence type="ECO:0000256" key="4">
    <source>
        <dbReference type="ARBA" id="ARBA00022454"/>
    </source>
</evidence>
<evidence type="ECO:0000256" key="11">
    <source>
        <dbReference type="ARBA" id="ARBA00065771"/>
    </source>
</evidence>
<evidence type="ECO:0000256" key="7">
    <source>
        <dbReference type="ARBA" id="ARBA00023054"/>
    </source>
</evidence>
<comment type="subunit">
    <text evidence="11">Component of the NDC80 complex, which is composed of ndc80, cdca1, spbc24 and spbc25. The NDC80 complex interacts with mis12 and zwint.</text>
</comment>
<evidence type="ECO:0000256" key="10">
    <source>
        <dbReference type="ARBA" id="ARBA00045419"/>
    </source>
</evidence>
<name>A0ABD0VZM1_UMBPY</name>
<evidence type="ECO:0000256" key="6">
    <source>
        <dbReference type="ARBA" id="ARBA00022776"/>
    </source>
</evidence>
<evidence type="ECO:0000313" key="14">
    <source>
        <dbReference type="EMBL" id="KAL0963812.1"/>
    </source>
</evidence>
<dbReference type="GO" id="GO:0051301">
    <property type="term" value="P:cell division"/>
    <property type="evidence" value="ECO:0007669"/>
    <property type="project" value="UniProtKB-UniRule"/>
</dbReference>
<keyword evidence="7" id="KW-0175">Coiled coil</keyword>
<dbReference type="FunFam" id="3.30.457.50:FF:000001">
    <property type="entry name" value="Probable kinetochore protein spc25"/>
    <property type="match status" value="1"/>
</dbReference>
<evidence type="ECO:0000313" key="15">
    <source>
        <dbReference type="Proteomes" id="UP001557470"/>
    </source>
</evidence>
<keyword evidence="12" id="KW-0995">Kinetochore</keyword>
<dbReference type="CDD" id="cd23784">
    <property type="entry name" value="RWD_Spc25"/>
    <property type="match status" value="1"/>
</dbReference>
<feature type="domain" description="Chromosome segregation protein Spc25 C-terminal" evidence="13">
    <location>
        <begin position="156"/>
        <end position="226"/>
    </location>
</feature>
<reference evidence="14 15" key="1">
    <citation type="submission" date="2024-06" db="EMBL/GenBank/DDBJ databases">
        <authorList>
            <person name="Pan Q."/>
            <person name="Wen M."/>
            <person name="Jouanno E."/>
            <person name="Zahm M."/>
            <person name="Klopp C."/>
            <person name="Cabau C."/>
            <person name="Louis A."/>
            <person name="Berthelot C."/>
            <person name="Parey E."/>
            <person name="Roest Crollius H."/>
            <person name="Montfort J."/>
            <person name="Robinson-Rechavi M."/>
            <person name="Bouchez O."/>
            <person name="Lampietro C."/>
            <person name="Lopez Roques C."/>
            <person name="Donnadieu C."/>
            <person name="Postlethwait J."/>
            <person name="Bobe J."/>
            <person name="Verreycken H."/>
            <person name="Guiguen Y."/>
        </authorList>
    </citation>
    <scope>NUCLEOTIDE SEQUENCE [LARGE SCALE GENOMIC DNA]</scope>
    <source>
        <strain evidence="14">Up_M1</strain>
        <tissue evidence="14">Testis</tissue>
    </source>
</reference>
<evidence type="ECO:0000256" key="5">
    <source>
        <dbReference type="ARBA" id="ARBA00022618"/>
    </source>
</evidence>
<keyword evidence="5 12" id="KW-0132">Cell division</keyword>
<dbReference type="GO" id="GO:0005634">
    <property type="term" value="C:nucleus"/>
    <property type="evidence" value="ECO:0007669"/>
    <property type="project" value="UniProtKB-SubCell"/>
</dbReference>
<gene>
    <name evidence="14" type="ORF">UPYG_G00313900</name>
</gene>
<keyword evidence="15" id="KW-1185">Reference proteome</keyword>
<evidence type="ECO:0000256" key="8">
    <source>
        <dbReference type="ARBA" id="ARBA00023306"/>
    </source>
</evidence>
<dbReference type="PANTHER" id="PTHR14281">
    <property type="entry name" value="KINETOCHORE PROTEIN SPC25-RELATED"/>
    <property type="match status" value="1"/>
</dbReference>
<protein>
    <recommendedName>
        <fullName evidence="3 12">Kinetochore protein SPC25</fullName>
    </recommendedName>
</protein>
<sequence>MACITDPNIGSWFSNKLEDMRNKMLAEISSEVMETEMDSVQSHRQFVKSVYDTCSKKFKEDEMVFEMIQSYNKDIKQTNIIMDEKRNAIVRRRSELEGKDIQKTKIIEKIEMLRVEQAKKKQLIIYQNQANKDRLKNLNKAKQVFQDHLKLEIRKIHGETLQFIFRDINPKDPDCAYTFRLRINEAGSYQIVSSDPPLERMPYLEQRLQESNNFSAFLANVRREFVNHKLEK</sequence>
<dbReference type="InterPro" id="IPR045143">
    <property type="entry name" value="Spc25"/>
</dbReference>
<evidence type="ECO:0000256" key="9">
    <source>
        <dbReference type="ARBA" id="ARBA00023328"/>
    </source>
</evidence>